<dbReference type="RefSeq" id="WP_145123080.1">
    <property type="nucleotide sequence ID" value="NZ_CP036292.1"/>
</dbReference>
<evidence type="ECO:0000313" key="2">
    <source>
        <dbReference type="EMBL" id="QDV57462.1"/>
    </source>
</evidence>
<gene>
    <name evidence="2" type="ORF">Mal33_34720</name>
</gene>
<dbReference type="AlphaFoldDB" id="A0A518IWI9"/>
<evidence type="ECO:0008006" key="4">
    <source>
        <dbReference type="Google" id="ProtNLM"/>
    </source>
</evidence>
<keyword evidence="1" id="KW-1133">Transmembrane helix</keyword>
<name>A0A518IWI9_9BACT</name>
<protein>
    <recommendedName>
        <fullName evidence="4">Zinc-finger domain-containing protein</fullName>
    </recommendedName>
</protein>
<dbReference type="InterPro" id="IPR041916">
    <property type="entry name" value="Anti_sigma_zinc_sf"/>
</dbReference>
<reference evidence="2 3" key="1">
    <citation type="submission" date="2019-02" db="EMBL/GenBank/DDBJ databases">
        <title>Deep-cultivation of Planctomycetes and their phenomic and genomic characterization uncovers novel biology.</title>
        <authorList>
            <person name="Wiegand S."/>
            <person name="Jogler M."/>
            <person name="Boedeker C."/>
            <person name="Pinto D."/>
            <person name="Vollmers J."/>
            <person name="Rivas-Marin E."/>
            <person name="Kohn T."/>
            <person name="Peeters S.H."/>
            <person name="Heuer A."/>
            <person name="Rast P."/>
            <person name="Oberbeckmann S."/>
            <person name="Bunk B."/>
            <person name="Jeske O."/>
            <person name="Meyerdierks A."/>
            <person name="Storesund J.E."/>
            <person name="Kallscheuer N."/>
            <person name="Luecker S."/>
            <person name="Lage O.M."/>
            <person name="Pohl T."/>
            <person name="Merkel B.J."/>
            <person name="Hornburger P."/>
            <person name="Mueller R.-W."/>
            <person name="Bruemmer F."/>
            <person name="Labrenz M."/>
            <person name="Spormann A.M."/>
            <person name="Op den Camp H."/>
            <person name="Overmann J."/>
            <person name="Amann R."/>
            <person name="Jetten M.S.M."/>
            <person name="Mascher T."/>
            <person name="Medema M.H."/>
            <person name="Devos D.P."/>
            <person name="Kaster A.-K."/>
            <person name="Ovreas L."/>
            <person name="Rohde M."/>
            <person name="Galperin M.Y."/>
            <person name="Jogler C."/>
        </authorList>
    </citation>
    <scope>NUCLEOTIDE SEQUENCE [LARGE SCALE GENOMIC DNA]</scope>
    <source>
        <strain evidence="2 3">Mal33</strain>
    </source>
</reference>
<evidence type="ECO:0000313" key="3">
    <source>
        <dbReference type="Proteomes" id="UP000316770"/>
    </source>
</evidence>
<accession>A0A518IWI9</accession>
<sequence length="147" mass="15987">MNRPQTSSDDWQPCEPGTLQRLADRQRRGRRIAATKRIAVPVAAVALLFVVGLSFTRRDQPAHQPHGGLSCAEFARHIHAYAENQVDATLAGQMHQHALDCPRCQQKLDALRDAAATRFPAAAPGLPLPLGPITDGGRDLLALTESR</sequence>
<evidence type="ECO:0000256" key="1">
    <source>
        <dbReference type="SAM" id="Phobius"/>
    </source>
</evidence>
<proteinExistence type="predicted"/>
<organism evidence="2 3">
    <name type="scientific">Rosistilla oblonga</name>
    <dbReference type="NCBI Taxonomy" id="2527990"/>
    <lineage>
        <taxon>Bacteria</taxon>
        <taxon>Pseudomonadati</taxon>
        <taxon>Planctomycetota</taxon>
        <taxon>Planctomycetia</taxon>
        <taxon>Pirellulales</taxon>
        <taxon>Pirellulaceae</taxon>
        <taxon>Rosistilla</taxon>
    </lineage>
</organism>
<keyword evidence="3" id="KW-1185">Reference proteome</keyword>
<dbReference type="OrthoDB" id="291212at2"/>
<keyword evidence="1" id="KW-0472">Membrane</keyword>
<dbReference type="Gene3D" id="1.10.10.1320">
    <property type="entry name" value="Anti-sigma factor, zinc-finger domain"/>
    <property type="match status" value="1"/>
</dbReference>
<feature type="transmembrane region" description="Helical" evidence="1">
    <location>
        <begin position="38"/>
        <end position="55"/>
    </location>
</feature>
<dbReference type="Proteomes" id="UP000316770">
    <property type="component" value="Chromosome"/>
</dbReference>
<keyword evidence="1" id="KW-0812">Transmembrane</keyword>
<dbReference type="EMBL" id="CP036318">
    <property type="protein sequence ID" value="QDV57462.1"/>
    <property type="molecule type" value="Genomic_DNA"/>
</dbReference>